<dbReference type="EMBL" id="LT853885">
    <property type="protein sequence ID" value="SMR04564.1"/>
    <property type="molecule type" value="Genomic_DNA"/>
</dbReference>
<sequence length="50" mass="5234">MPNTGSALPAIAWMVSAVACFSLLDAGIKLLSAHYRPLRVTLLRGGALLP</sequence>
<evidence type="ECO:0000313" key="2">
    <source>
        <dbReference type="EMBL" id="SMR04564.1"/>
    </source>
</evidence>
<reference evidence="2 3" key="1">
    <citation type="submission" date="2017-05" db="EMBL/GenBank/DDBJ databases">
        <authorList>
            <person name="Song R."/>
            <person name="Chenine A.L."/>
            <person name="Ruprecht R.M."/>
        </authorList>
    </citation>
    <scope>NUCLEOTIDE SEQUENCE [LARGE SCALE GENOMIC DNA]</scope>
    <source>
        <strain evidence="2">PD5205</strain>
    </source>
</reference>
<dbReference type="AlphaFoldDB" id="A0A1Y6GSU0"/>
<name>A0A1Y6GSU0_9XANT</name>
<dbReference type="Proteomes" id="UP000195953">
    <property type="component" value="Chromosome 1"/>
</dbReference>
<feature type="transmembrane region" description="Helical" evidence="1">
    <location>
        <begin position="6"/>
        <end position="28"/>
    </location>
</feature>
<keyword evidence="1" id="KW-1133">Transmembrane helix</keyword>
<keyword evidence="1" id="KW-0472">Membrane</keyword>
<protein>
    <submittedName>
        <fullName evidence="2">Integral membrane protein</fullName>
    </submittedName>
</protein>
<evidence type="ECO:0000256" key="1">
    <source>
        <dbReference type="SAM" id="Phobius"/>
    </source>
</evidence>
<organism evidence="2 3">
    <name type="scientific">Xanthomonas fragariae</name>
    <dbReference type="NCBI Taxonomy" id="48664"/>
    <lineage>
        <taxon>Bacteria</taxon>
        <taxon>Pseudomonadati</taxon>
        <taxon>Pseudomonadota</taxon>
        <taxon>Gammaproteobacteria</taxon>
        <taxon>Lysobacterales</taxon>
        <taxon>Lysobacteraceae</taxon>
        <taxon>Xanthomonas</taxon>
    </lineage>
</organism>
<gene>
    <name evidence="2" type="ORF">PD5205_03286</name>
</gene>
<keyword evidence="1" id="KW-0812">Transmembrane</keyword>
<accession>A0A1Y6GSU0</accession>
<evidence type="ECO:0000313" key="3">
    <source>
        <dbReference type="Proteomes" id="UP000195953"/>
    </source>
</evidence>
<proteinExistence type="predicted"/>